<dbReference type="SUPFAM" id="SSF56399">
    <property type="entry name" value="ADP-ribosylation"/>
    <property type="match status" value="1"/>
</dbReference>
<dbReference type="FunFam" id="3.90.176.10:FF:000001">
    <property type="entry name" value="NAD(P)(+)--arginine ADP-ribosyltransferase"/>
    <property type="match status" value="1"/>
</dbReference>
<keyword evidence="12" id="KW-1185">Reference proteome</keyword>
<evidence type="ECO:0000256" key="9">
    <source>
        <dbReference type="ARBA" id="ARBA00047597"/>
    </source>
</evidence>
<dbReference type="Pfam" id="PF01129">
    <property type="entry name" value="ART"/>
    <property type="match status" value="1"/>
</dbReference>
<evidence type="ECO:0000256" key="5">
    <source>
        <dbReference type="ARBA" id="ARBA00022729"/>
    </source>
</evidence>
<keyword evidence="8" id="KW-1015">Disulfide bond</keyword>
<evidence type="ECO:0000256" key="10">
    <source>
        <dbReference type="RuleBase" id="RU361228"/>
    </source>
</evidence>
<dbReference type="AlphaFoldDB" id="A0A8C3SI70"/>
<accession>A0A8C3SI70</accession>
<keyword evidence="4" id="KW-0548">Nucleotidyltransferase</keyword>
<keyword evidence="2 10" id="KW-0328">Glycosyltransferase</keyword>
<keyword evidence="3 10" id="KW-0808">Transferase</keyword>
<evidence type="ECO:0000256" key="8">
    <source>
        <dbReference type="ARBA" id="ARBA00023157"/>
    </source>
</evidence>
<protein>
    <recommendedName>
        <fullName evidence="10">NAD(P)(+)--arginine ADP-ribosyltransferase</fullName>
        <ecNumber evidence="10">2.4.2.31</ecNumber>
    </recommendedName>
    <alternativeName>
        <fullName evidence="10">Mono(ADP-ribosyl)transferase</fullName>
    </alternativeName>
</protein>
<comment type="similarity">
    <text evidence="1 10">Belongs to the Arg-specific ADP-ribosyltransferase family.</text>
</comment>
<dbReference type="GO" id="GO:0016779">
    <property type="term" value="F:nucleotidyltransferase activity"/>
    <property type="evidence" value="ECO:0007669"/>
    <property type="project" value="UniProtKB-KW"/>
</dbReference>
<name>A0A8C3SI70_CHESE</name>
<keyword evidence="6 10" id="KW-0521">NADP</keyword>
<dbReference type="Proteomes" id="UP000694403">
    <property type="component" value="Unplaced"/>
</dbReference>
<evidence type="ECO:0000256" key="1">
    <source>
        <dbReference type="ARBA" id="ARBA00009558"/>
    </source>
</evidence>
<comment type="catalytic activity">
    <reaction evidence="9 10">
        <text>L-arginyl-[protein] + NAD(+) = N(omega)-(ADP-D-ribosyl)-L-arginyl-[protein] + nicotinamide + H(+)</text>
        <dbReference type="Rhea" id="RHEA:19149"/>
        <dbReference type="Rhea" id="RHEA-COMP:10532"/>
        <dbReference type="Rhea" id="RHEA-COMP:15087"/>
        <dbReference type="ChEBI" id="CHEBI:15378"/>
        <dbReference type="ChEBI" id="CHEBI:17154"/>
        <dbReference type="ChEBI" id="CHEBI:29965"/>
        <dbReference type="ChEBI" id="CHEBI:57540"/>
        <dbReference type="ChEBI" id="CHEBI:142554"/>
        <dbReference type="EC" id="2.4.2.31"/>
    </reaction>
</comment>
<keyword evidence="5" id="KW-0732">Signal</keyword>
<evidence type="ECO:0000256" key="6">
    <source>
        <dbReference type="ARBA" id="ARBA00022857"/>
    </source>
</evidence>
<dbReference type="PANTHER" id="PTHR10339:SF19">
    <property type="entry name" value="GPI-LINKED NAD(P)(+)--ARGININE ADP-RIBOSYLTRANSFERASE 1"/>
    <property type="match status" value="1"/>
</dbReference>
<dbReference type="PRINTS" id="PR00970">
    <property type="entry name" value="RIBTRNSFRASE"/>
</dbReference>
<proteinExistence type="inferred from homology"/>
<dbReference type="PROSITE" id="PS01291">
    <property type="entry name" value="ART"/>
    <property type="match status" value="1"/>
</dbReference>
<dbReference type="PROSITE" id="PS51996">
    <property type="entry name" value="TR_MART"/>
    <property type="match status" value="1"/>
</dbReference>
<evidence type="ECO:0000256" key="7">
    <source>
        <dbReference type="ARBA" id="ARBA00023027"/>
    </source>
</evidence>
<reference evidence="11" key="1">
    <citation type="submission" date="2025-05" db="UniProtKB">
        <authorList>
            <consortium name="Ensembl"/>
        </authorList>
    </citation>
    <scope>IDENTIFICATION</scope>
</reference>
<dbReference type="Ensembl" id="ENSCSRT00000014174.1">
    <property type="protein sequence ID" value="ENSCSRP00000013616.1"/>
    <property type="gene ID" value="ENSCSRG00000010325.1"/>
</dbReference>
<evidence type="ECO:0000256" key="4">
    <source>
        <dbReference type="ARBA" id="ARBA00022695"/>
    </source>
</evidence>
<sequence length="302" mass="32688">SLPPGTHVGAGNPVLTLASSSVDDLYRGCESAMRHHLPSLMQKELAKTKTFSLAWAKAKKEWMRKTNTYSFPNTMKAFCSVAVLAYTLENPPLYKDFNTATRTGWTGHLAYASYPFKALHFLLTQAPREIWGIKPSCATVYRGTHMKFSINKLFRFGQFTSTSKSSKAAAKFGRKTFFVLVSCTGYVLRGLSQFPGEQEVLVPPSEMFQVTKKKHTLHGKTVHARSVGVCSNHNCAYIGKGEDGESRTGWEPGLLGSFPALGGKRSGPGLLGSLPNLGSGVGSVVRAEGTGFSPQLWVGSGG</sequence>
<evidence type="ECO:0000256" key="2">
    <source>
        <dbReference type="ARBA" id="ARBA00022676"/>
    </source>
</evidence>
<keyword evidence="7 10" id="KW-0520">NAD</keyword>
<dbReference type="EC" id="2.4.2.31" evidence="10"/>
<dbReference type="PANTHER" id="PTHR10339">
    <property type="entry name" value="ADP-RIBOSYLTRANSFERASE"/>
    <property type="match status" value="1"/>
</dbReference>
<dbReference type="InterPro" id="IPR050999">
    <property type="entry name" value="ADP-ribosyltransferase_ARG"/>
</dbReference>
<dbReference type="InterPro" id="IPR000768">
    <property type="entry name" value="ART"/>
</dbReference>
<dbReference type="GO" id="GO:0106274">
    <property type="term" value="F:NAD+-protein-arginine ADP-ribosyltransferase activity"/>
    <property type="evidence" value="ECO:0007669"/>
    <property type="project" value="UniProtKB-EC"/>
</dbReference>
<dbReference type="GO" id="GO:0044194">
    <property type="term" value="C:cytolytic granule"/>
    <property type="evidence" value="ECO:0007669"/>
    <property type="project" value="UniProtKB-ARBA"/>
</dbReference>
<dbReference type="Ensembl" id="ENSCSRT00000014005.1">
    <property type="protein sequence ID" value="ENSCSRP00000013454.1"/>
    <property type="gene ID" value="ENSCSRG00000010194.1"/>
</dbReference>
<evidence type="ECO:0000256" key="3">
    <source>
        <dbReference type="ARBA" id="ARBA00022679"/>
    </source>
</evidence>
<evidence type="ECO:0000313" key="11">
    <source>
        <dbReference type="Ensembl" id="ENSCSRP00000013454.1"/>
    </source>
</evidence>
<organism evidence="11 12">
    <name type="scientific">Chelydra serpentina</name>
    <name type="common">Snapping turtle</name>
    <name type="synonym">Testudo serpentina</name>
    <dbReference type="NCBI Taxonomy" id="8475"/>
    <lineage>
        <taxon>Eukaryota</taxon>
        <taxon>Metazoa</taxon>
        <taxon>Chordata</taxon>
        <taxon>Craniata</taxon>
        <taxon>Vertebrata</taxon>
        <taxon>Euteleostomi</taxon>
        <taxon>Archelosauria</taxon>
        <taxon>Testudinata</taxon>
        <taxon>Testudines</taxon>
        <taxon>Cryptodira</taxon>
        <taxon>Durocryptodira</taxon>
        <taxon>Americhelydia</taxon>
        <taxon>Chelydroidea</taxon>
        <taxon>Chelydridae</taxon>
        <taxon>Chelydra</taxon>
    </lineage>
</organism>
<dbReference type="GO" id="GO:0003950">
    <property type="term" value="F:NAD+ poly-ADP-ribosyltransferase activity"/>
    <property type="evidence" value="ECO:0007669"/>
    <property type="project" value="TreeGrafter"/>
</dbReference>
<dbReference type="Gene3D" id="3.90.176.10">
    <property type="entry name" value="Toxin ADP-ribosyltransferase, Chain A, domain 1"/>
    <property type="match status" value="1"/>
</dbReference>
<evidence type="ECO:0000313" key="12">
    <source>
        <dbReference type="Proteomes" id="UP000694403"/>
    </source>
</evidence>